<reference evidence="1" key="1">
    <citation type="submission" date="2020-05" db="EMBL/GenBank/DDBJ databases">
        <authorList>
            <person name="Chiriac C."/>
            <person name="Salcher M."/>
            <person name="Ghai R."/>
            <person name="Kavagutti S V."/>
        </authorList>
    </citation>
    <scope>NUCLEOTIDE SEQUENCE</scope>
</reference>
<proteinExistence type="predicted"/>
<dbReference type="AlphaFoldDB" id="A0A6J7EDB6"/>
<name>A0A6J7EDB6_9ZZZZ</name>
<organism evidence="1">
    <name type="scientific">freshwater metagenome</name>
    <dbReference type="NCBI Taxonomy" id="449393"/>
    <lineage>
        <taxon>unclassified sequences</taxon>
        <taxon>metagenomes</taxon>
        <taxon>ecological metagenomes</taxon>
    </lineage>
</organism>
<accession>A0A6J7EDB6</accession>
<gene>
    <name evidence="1" type="ORF">UFOPK3423_01369</name>
</gene>
<evidence type="ECO:0000313" key="1">
    <source>
        <dbReference type="EMBL" id="CAB4881247.1"/>
    </source>
</evidence>
<sequence>MGRRINVRAGWVLAFVLGAVIATAGTATAAKLITGRQIKDGTISAKDLSKAVRAQLKKAGMPGPRGLTGPQGIAGPISGAAGGALSGTYPNPELGNGVVGTSAIESGAVTYPKAGFVKAASVVFTYDFGPIAGGSCSSFGPAAGVTIEADDVVLVSTSRVNFPTGAILTAVPSPPANIEVRICNPLAAEIIPLSRDYRVLILD</sequence>
<protein>
    <submittedName>
        <fullName evidence="1">Unannotated protein</fullName>
    </submittedName>
</protein>
<dbReference type="EMBL" id="CAFBLQ010000179">
    <property type="protein sequence ID" value="CAB4881247.1"/>
    <property type="molecule type" value="Genomic_DNA"/>
</dbReference>